<keyword evidence="3" id="KW-1185">Reference proteome</keyword>
<dbReference type="Proteomes" id="UP001597097">
    <property type="component" value="Unassembled WGS sequence"/>
</dbReference>
<evidence type="ECO:0000259" key="1">
    <source>
        <dbReference type="Pfam" id="PF01610"/>
    </source>
</evidence>
<proteinExistence type="predicted"/>
<organism evidence="2 3">
    <name type="scientific">Nonomuraea guangzhouensis</name>
    <dbReference type="NCBI Taxonomy" id="1291555"/>
    <lineage>
        <taxon>Bacteria</taxon>
        <taxon>Bacillati</taxon>
        <taxon>Actinomycetota</taxon>
        <taxon>Actinomycetes</taxon>
        <taxon>Streptosporangiales</taxon>
        <taxon>Streptosporangiaceae</taxon>
        <taxon>Nonomuraea</taxon>
    </lineage>
</organism>
<dbReference type="RefSeq" id="WP_372454973.1">
    <property type="nucleotide sequence ID" value="NZ_JBHUCM010000083.1"/>
</dbReference>
<feature type="domain" description="Transposase IS204/IS1001/IS1096/IS1165 DDE" evidence="1">
    <location>
        <begin position="3"/>
        <end position="37"/>
    </location>
</feature>
<gene>
    <name evidence="2" type="ORF">ACFSJ0_62835</name>
</gene>
<evidence type="ECO:0000313" key="3">
    <source>
        <dbReference type="Proteomes" id="UP001597097"/>
    </source>
</evidence>
<comment type="caution">
    <text evidence="2">The sequence shown here is derived from an EMBL/GenBank/DDBJ whole genome shotgun (WGS) entry which is preliminary data.</text>
</comment>
<sequence>MAFITTGVTNARTEGTNRLIKDAAHVAFGFRHLTNQRRHVRLACTHQNDQPSD</sequence>
<reference evidence="3" key="1">
    <citation type="journal article" date="2019" name="Int. J. Syst. Evol. Microbiol.">
        <title>The Global Catalogue of Microorganisms (GCM) 10K type strain sequencing project: providing services to taxonomists for standard genome sequencing and annotation.</title>
        <authorList>
            <consortium name="The Broad Institute Genomics Platform"/>
            <consortium name="The Broad Institute Genome Sequencing Center for Infectious Disease"/>
            <person name="Wu L."/>
            <person name="Ma J."/>
        </authorList>
    </citation>
    <scope>NUCLEOTIDE SEQUENCE [LARGE SCALE GENOMIC DNA]</scope>
    <source>
        <strain evidence="3">CGMCC 1.15399</strain>
    </source>
</reference>
<dbReference type="InterPro" id="IPR002560">
    <property type="entry name" value="Transposase_DDE"/>
</dbReference>
<evidence type="ECO:0000313" key="2">
    <source>
        <dbReference type="EMBL" id="MFD1547771.1"/>
    </source>
</evidence>
<name>A0ABW4GZW0_9ACTN</name>
<dbReference type="EMBL" id="JBHUCM010000083">
    <property type="protein sequence ID" value="MFD1547771.1"/>
    <property type="molecule type" value="Genomic_DNA"/>
</dbReference>
<protein>
    <submittedName>
        <fullName evidence="2">Transposase</fullName>
    </submittedName>
</protein>
<accession>A0ABW4GZW0</accession>
<dbReference type="Pfam" id="PF01610">
    <property type="entry name" value="DDE_Tnp_ISL3"/>
    <property type="match status" value="1"/>
</dbReference>